<evidence type="ECO:0000256" key="1">
    <source>
        <dbReference type="SAM" id="MobiDB-lite"/>
    </source>
</evidence>
<proteinExistence type="predicted"/>
<dbReference type="RefSeq" id="WP_392394644.1">
    <property type="nucleotide sequence ID" value="NZ_JAURTK010000005.1"/>
</dbReference>
<dbReference type="InterPro" id="IPR022789">
    <property type="entry name" value="ParD"/>
</dbReference>
<reference evidence="2" key="1">
    <citation type="submission" date="2023-07" db="EMBL/GenBank/DDBJ databases">
        <title>Sorghum-associated microbial communities from plants grown in Nebraska, USA.</title>
        <authorList>
            <person name="Schachtman D."/>
        </authorList>
    </citation>
    <scope>NUCLEOTIDE SEQUENCE</scope>
    <source>
        <strain evidence="2">DS1061</strain>
    </source>
</reference>
<comment type="caution">
    <text evidence="2">The sequence shown here is derived from an EMBL/GenBank/DDBJ whole genome shotgun (WGS) entry which is preliminary data.</text>
</comment>
<evidence type="ECO:0000313" key="2">
    <source>
        <dbReference type="EMBL" id="MDP9649154.1"/>
    </source>
</evidence>
<dbReference type="Gene3D" id="6.10.10.120">
    <property type="entry name" value="Antitoxin ParD1-like"/>
    <property type="match status" value="1"/>
</dbReference>
<feature type="region of interest" description="Disordered" evidence="1">
    <location>
        <begin position="52"/>
        <end position="73"/>
    </location>
</feature>
<evidence type="ECO:0000313" key="3">
    <source>
        <dbReference type="Proteomes" id="UP001229486"/>
    </source>
</evidence>
<dbReference type="InterPro" id="IPR038296">
    <property type="entry name" value="ParD_sf"/>
</dbReference>
<sequence>MLSKHASNVSLAEHLASFVRKEINKGRYGTVSEVVGVGLCLLNEDVARRAVSGSGNGAVRTAHIERTHGRSEA</sequence>
<dbReference type="EMBL" id="JAURTK010000005">
    <property type="protein sequence ID" value="MDP9649154.1"/>
    <property type="molecule type" value="Genomic_DNA"/>
</dbReference>
<protein>
    <submittedName>
        <fullName evidence="2">Addiction module CopG family antidote</fullName>
    </submittedName>
</protein>
<dbReference type="AlphaFoldDB" id="A0AB73IJ54"/>
<gene>
    <name evidence="2" type="ORF">J2793_004620</name>
</gene>
<dbReference type="Proteomes" id="UP001229486">
    <property type="component" value="Unassembled WGS sequence"/>
</dbReference>
<organism evidence="2 3">
    <name type="scientific">Paraburkholderia caledonica</name>
    <dbReference type="NCBI Taxonomy" id="134536"/>
    <lineage>
        <taxon>Bacteria</taxon>
        <taxon>Pseudomonadati</taxon>
        <taxon>Pseudomonadota</taxon>
        <taxon>Betaproteobacteria</taxon>
        <taxon>Burkholderiales</taxon>
        <taxon>Burkholderiaceae</taxon>
        <taxon>Paraburkholderia</taxon>
    </lineage>
</organism>
<accession>A0AB73IJ54</accession>
<dbReference type="Pfam" id="PF03693">
    <property type="entry name" value="ParD_antitoxin"/>
    <property type="match status" value="1"/>
</dbReference>
<name>A0AB73IJ54_9BURK</name>
<feature type="compositionally biased region" description="Basic and acidic residues" evidence="1">
    <location>
        <begin position="62"/>
        <end position="73"/>
    </location>
</feature>